<reference evidence="2 3" key="1">
    <citation type="submission" date="2020-08" db="EMBL/GenBank/DDBJ databases">
        <title>Functional genomics of gut bacteria from endangered species of beetles.</title>
        <authorList>
            <person name="Carlos-Shanley C."/>
        </authorList>
    </citation>
    <scope>NUCLEOTIDE SEQUENCE [LARGE SCALE GENOMIC DNA]</scope>
    <source>
        <strain evidence="2 3">S00198</strain>
    </source>
</reference>
<dbReference type="Proteomes" id="UP000575083">
    <property type="component" value="Unassembled WGS sequence"/>
</dbReference>
<proteinExistence type="predicted"/>
<gene>
    <name evidence="2" type="ORF">HNP48_000069</name>
</gene>
<dbReference type="SUPFAM" id="SSF53807">
    <property type="entry name" value="Helical backbone' metal receptor"/>
    <property type="match status" value="1"/>
</dbReference>
<dbReference type="AlphaFoldDB" id="A0A7X0P8R7"/>
<accession>A0A7X0P8R7</accession>
<dbReference type="PANTHER" id="PTHR30535:SF34">
    <property type="entry name" value="MOLYBDATE-BINDING PROTEIN MOLA"/>
    <property type="match status" value="1"/>
</dbReference>
<keyword evidence="3" id="KW-1185">Reference proteome</keyword>
<feature type="domain" description="Fe/B12 periplasmic-binding" evidence="1">
    <location>
        <begin position="56"/>
        <end position="363"/>
    </location>
</feature>
<dbReference type="EMBL" id="JACHLK010000001">
    <property type="protein sequence ID" value="MBB6557405.1"/>
    <property type="molecule type" value="Genomic_DNA"/>
</dbReference>
<sequence length="389" mass="42457">MPLFFLRAAALFAFSGLFSLLVLWCPPLHAQAAPGAPQTVIDLAGRSVKLPAKVERILLGEGRLLPALAVFERDDPARRLVGMMGDYESLDEAGYAQWRSRFPQLDKVPRVGRNSSGSFSDEQAIALRPQVAILGLAGGHGPSKNDRETLARLEAAGVAVVFIDFRHDPLKNTPRSMELLGTVLGKRKEADAFVAFWRAQLDRVESRLRSAPASMRHPTVFLENRVGLSDECCATMVGLVGLLMDAGGANNVARGLIPGEHGTLNPEFLIATQPQLYIGTGIGSMATVQKSPLRIVLGADATPEAARASLVRATQRRGIAQLQAVQQPGRAHAIWHHYYNSPFNVVAVQVFAKWQHPELFADLDPRATLQEMFTRFQPIALTGVYWTSL</sequence>
<comment type="caution">
    <text evidence="2">The sequence shown here is derived from an EMBL/GenBank/DDBJ whole genome shotgun (WGS) entry which is preliminary data.</text>
</comment>
<evidence type="ECO:0000313" key="2">
    <source>
        <dbReference type="EMBL" id="MBB6557405.1"/>
    </source>
</evidence>
<dbReference type="Gene3D" id="3.40.50.1980">
    <property type="entry name" value="Nitrogenase molybdenum iron protein domain"/>
    <property type="match status" value="2"/>
</dbReference>
<organism evidence="2 3">
    <name type="scientific">Acidovorax soli</name>
    <dbReference type="NCBI Taxonomy" id="592050"/>
    <lineage>
        <taxon>Bacteria</taxon>
        <taxon>Pseudomonadati</taxon>
        <taxon>Pseudomonadota</taxon>
        <taxon>Betaproteobacteria</taxon>
        <taxon>Burkholderiales</taxon>
        <taxon>Comamonadaceae</taxon>
        <taxon>Acidovorax</taxon>
    </lineage>
</organism>
<dbReference type="InterPro" id="IPR050902">
    <property type="entry name" value="ABC_Transporter_SBP"/>
</dbReference>
<evidence type="ECO:0000259" key="1">
    <source>
        <dbReference type="PROSITE" id="PS50983"/>
    </source>
</evidence>
<dbReference type="PROSITE" id="PS50983">
    <property type="entry name" value="FE_B12_PBP"/>
    <property type="match status" value="1"/>
</dbReference>
<dbReference type="InterPro" id="IPR002491">
    <property type="entry name" value="ABC_transptr_periplasmic_BD"/>
</dbReference>
<name>A0A7X0P8R7_9BURK</name>
<dbReference type="RefSeq" id="WP_184854868.1">
    <property type="nucleotide sequence ID" value="NZ_JACHLK010000001.1"/>
</dbReference>
<dbReference type="PANTHER" id="PTHR30535">
    <property type="entry name" value="VITAMIN B12-BINDING PROTEIN"/>
    <property type="match status" value="1"/>
</dbReference>
<evidence type="ECO:0000313" key="3">
    <source>
        <dbReference type="Proteomes" id="UP000575083"/>
    </source>
</evidence>
<protein>
    <submittedName>
        <fullName evidence="2">Iron complex transport system substrate-binding protein</fullName>
    </submittedName>
</protein>
<dbReference type="Pfam" id="PF01497">
    <property type="entry name" value="Peripla_BP_2"/>
    <property type="match status" value="1"/>
</dbReference>